<dbReference type="PANTHER" id="PTHR42922">
    <property type="entry name" value="PHOSPHATE TRANSPORT SYSTEM PERMEASE PROTEIN PSTA"/>
    <property type="match status" value="1"/>
</dbReference>
<sequence length="278" mass="29999">MIENQDKNSDFFRLFINKVFLTLSVLSALIGLAFLGWILITLFLKGLSSFHLSLFLNDLVDGGLRNLIVGQFILAGLAALIGIPLGMAAGIYIQEYGRGKYASLIRDLSDIMMSAPSIVIGAFVYAVVVVPMGKTSGFAGAIALAIMMIPVVINTTDNMLSLVPRELREAGIALGASKYRVILDVVIKAAKVGIMTGILLAFARIIGETAPLLFTSETSNYFSLNLAESFPSLTVSIYDLANEPEESSRDLAWAASFILTVLVLIINLIGRFVTRAKK</sequence>
<name>A0A1W1D3W0_9ZZZZ</name>
<dbReference type="InterPro" id="IPR051408">
    <property type="entry name" value="Phosphate_transprt_permease"/>
</dbReference>
<reference evidence="11" key="1">
    <citation type="submission" date="2016-10" db="EMBL/GenBank/DDBJ databases">
        <authorList>
            <person name="de Groot N.N."/>
        </authorList>
    </citation>
    <scope>NUCLEOTIDE SEQUENCE</scope>
</reference>
<dbReference type="AlphaFoldDB" id="A0A1W1D3W0"/>
<evidence type="ECO:0000256" key="7">
    <source>
        <dbReference type="ARBA" id="ARBA00022989"/>
    </source>
</evidence>
<evidence type="ECO:0000256" key="1">
    <source>
        <dbReference type="ARBA" id="ARBA00004651"/>
    </source>
</evidence>
<evidence type="ECO:0000256" key="6">
    <source>
        <dbReference type="ARBA" id="ARBA00022692"/>
    </source>
</evidence>
<dbReference type="SUPFAM" id="SSF161098">
    <property type="entry name" value="MetI-like"/>
    <property type="match status" value="1"/>
</dbReference>
<dbReference type="InterPro" id="IPR035906">
    <property type="entry name" value="MetI-like_sf"/>
</dbReference>
<feature type="transmembrane region" description="Helical" evidence="9">
    <location>
        <begin position="138"/>
        <end position="160"/>
    </location>
</feature>
<feature type="domain" description="ABC transmembrane type-1" evidence="10">
    <location>
        <begin position="68"/>
        <end position="270"/>
    </location>
</feature>
<keyword evidence="8 9" id="KW-0472">Membrane</keyword>
<evidence type="ECO:0000256" key="5">
    <source>
        <dbReference type="ARBA" id="ARBA00022592"/>
    </source>
</evidence>
<dbReference type="InterPro" id="IPR005672">
    <property type="entry name" value="Phosphate_PstA"/>
</dbReference>
<keyword evidence="6 9" id="KW-0812">Transmembrane</keyword>
<evidence type="ECO:0000256" key="9">
    <source>
        <dbReference type="SAM" id="Phobius"/>
    </source>
</evidence>
<evidence type="ECO:0000256" key="2">
    <source>
        <dbReference type="ARBA" id="ARBA00007069"/>
    </source>
</evidence>
<dbReference type="PROSITE" id="PS50928">
    <property type="entry name" value="ABC_TM1"/>
    <property type="match status" value="1"/>
</dbReference>
<feature type="transmembrane region" description="Helical" evidence="9">
    <location>
        <begin position="181"/>
        <end position="206"/>
    </location>
</feature>
<evidence type="ECO:0000256" key="4">
    <source>
        <dbReference type="ARBA" id="ARBA00022475"/>
    </source>
</evidence>
<feature type="transmembrane region" description="Helical" evidence="9">
    <location>
        <begin position="251"/>
        <end position="273"/>
    </location>
</feature>
<feature type="transmembrane region" description="Helical" evidence="9">
    <location>
        <begin position="114"/>
        <end position="132"/>
    </location>
</feature>
<organism evidence="11">
    <name type="scientific">hydrothermal vent metagenome</name>
    <dbReference type="NCBI Taxonomy" id="652676"/>
    <lineage>
        <taxon>unclassified sequences</taxon>
        <taxon>metagenomes</taxon>
        <taxon>ecological metagenomes</taxon>
    </lineage>
</organism>
<gene>
    <name evidence="11" type="ORF">MNB_SM-3-1195</name>
</gene>
<dbReference type="Pfam" id="PF00528">
    <property type="entry name" value="BPD_transp_1"/>
    <property type="match status" value="1"/>
</dbReference>
<dbReference type="NCBIfam" id="TIGR00974">
    <property type="entry name" value="3a0107s02c"/>
    <property type="match status" value="1"/>
</dbReference>
<comment type="subcellular location">
    <subcellularLocation>
        <location evidence="1">Cell membrane</location>
        <topology evidence="1">Multi-pass membrane protein</topology>
    </subcellularLocation>
</comment>
<dbReference type="Gene3D" id="1.10.3720.10">
    <property type="entry name" value="MetI-like"/>
    <property type="match status" value="1"/>
</dbReference>
<dbReference type="GO" id="GO:0005886">
    <property type="term" value="C:plasma membrane"/>
    <property type="evidence" value="ECO:0007669"/>
    <property type="project" value="UniProtKB-SubCell"/>
</dbReference>
<protein>
    <submittedName>
        <fullName evidence="11">Phosphate transport system permease protein PstA (TC 3.A.1.7.1)</fullName>
    </submittedName>
</protein>
<accession>A0A1W1D3W0</accession>
<keyword evidence="3" id="KW-0813">Transport</keyword>
<evidence type="ECO:0000259" key="10">
    <source>
        <dbReference type="PROSITE" id="PS50928"/>
    </source>
</evidence>
<dbReference type="EMBL" id="FPHP01000018">
    <property type="protein sequence ID" value="SFV75106.1"/>
    <property type="molecule type" value="Genomic_DNA"/>
</dbReference>
<feature type="transmembrane region" description="Helical" evidence="9">
    <location>
        <begin position="20"/>
        <end position="47"/>
    </location>
</feature>
<evidence type="ECO:0000256" key="8">
    <source>
        <dbReference type="ARBA" id="ARBA00023136"/>
    </source>
</evidence>
<comment type="similarity">
    <text evidence="2">Belongs to the binding-protein-dependent transport system permease family. CysTW subfamily.</text>
</comment>
<dbReference type="GO" id="GO:0035435">
    <property type="term" value="P:phosphate ion transmembrane transport"/>
    <property type="evidence" value="ECO:0007669"/>
    <property type="project" value="InterPro"/>
</dbReference>
<keyword evidence="5" id="KW-0592">Phosphate transport</keyword>
<keyword evidence="4" id="KW-1003">Cell membrane</keyword>
<proteinExistence type="inferred from homology"/>
<dbReference type="PANTHER" id="PTHR42922:SF1">
    <property type="entry name" value="PHOSPHATE TRANSPORT SYSTEM PERMEASE PROTEIN PSTA"/>
    <property type="match status" value="1"/>
</dbReference>
<dbReference type="CDD" id="cd06261">
    <property type="entry name" value="TM_PBP2"/>
    <property type="match status" value="1"/>
</dbReference>
<dbReference type="InterPro" id="IPR000515">
    <property type="entry name" value="MetI-like"/>
</dbReference>
<dbReference type="GO" id="GO:0005315">
    <property type="term" value="F:phosphate transmembrane transporter activity"/>
    <property type="evidence" value="ECO:0007669"/>
    <property type="project" value="InterPro"/>
</dbReference>
<feature type="transmembrane region" description="Helical" evidence="9">
    <location>
        <begin position="67"/>
        <end position="93"/>
    </location>
</feature>
<keyword evidence="7 9" id="KW-1133">Transmembrane helix</keyword>
<evidence type="ECO:0000256" key="3">
    <source>
        <dbReference type="ARBA" id="ARBA00022448"/>
    </source>
</evidence>
<evidence type="ECO:0000313" key="11">
    <source>
        <dbReference type="EMBL" id="SFV75106.1"/>
    </source>
</evidence>